<organism evidence="1 2">
    <name type="scientific">Nepenthes gracilis</name>
    <name type="common">Slender pitcher plant</name>
    <dbReference type="NCBI Taxonomy" id="150966"/>
    <lineage>
        <taxon>Eukaryota</taxon>
        <taxon>Viridiplantae</taxon>
        <taxon>Streptophyta</taxon>
        <taxon>Embryophyta</taxon>
        <taxon>Tracheophyta</taxon>
        <taxon>Spermatophyta</taxon>
        <taxon>Magnoliopsida</taxon>
        <taxon>eudicotyledons</taxon>
        <taxon>Gunneridae</taxon>
        <taxon>Pentapetalae</taxon>
        <taxon>Caryophyllales</taxon>
        <taxon>Nepenthaceae</taxon>
        <taxon>Nepenthes</taxon>
    </lineage>
</organism>
<evidence type="ECO:0000313" key="1">
    <source>
        <dbReference type="EMBL" id="GMH19576.1"/>
    </source>
</evidence>
<sequence length="79" mass="8887">MPTAMKHPEPALARNRQPCFNISRTPSRVFNLYSFSTTTRASVQSAKPFASGIYTTTKLICNRAAEPFRTAAEHWAPTW</sequence>
<dbReference type="Proteomes" id="UP001279734">
    <property type="component" value="Unassembled WGS sequence"/>
</dbReference>
<proteinExistence type="predicted"/>
<name>A0AAD3XXC1_NEPGR</name>
<gene>
    <name evidence="1" type="ORF">Nepgr_021417</name>
</gene>
<keyword evidence="2" id="KW-1185">Reference proteome</keyword>
<dbReference type="AlphaFoldDB" id="A0AAD3XXC1"/>
<comment type="caution">
    <text evidence="1">The sequence shown here is derived from an EMBL/GenBank/DDBJ whole genome shotgun (WGS) entry which is preliminary data.</text>
</comment>
<evidence type="ECO:0000313" key="2">
    <source>
        <dbReference type="Proteomes" id="UP001279734"/>
    </source>
</evidence>
<dbReference type="EMBL" id="BSYO01000021">
    <property type="protein sequence ID" value="GMH19576.1"/>
    <property type="molecule type" value="Genomic_DNA"/>
</dbReference>
<protein>
    <submittedName>
        <fullName evidence="1">Uncharacterized protein</fullName>
    </submittedName>
</protein>
<accession>A0AAD3XXC1</accession>
<reference evidence="1" key="1">
    <citation type="submission" date="2023-05" db="EMBL/GenBank/DDBJ databases">
        <title>Nepenthes gracilis genome sequencing.</title>
        <authorList>
            <person name="Fukushima K."/>
        </authorList>
    </citation>
    <scope>NUCLEOTIDE SEQUENCE</scope>
    <source>
        <strain evidence="1">SING2019-196</strain>
    </source>
</reference>